<comment type="similarity">
    <text evidence="1">Belongs to the LRRFIP family.</text>
</comment>
<dbReference type="Proteomes" id="UP000010556">
    <property type="component" value="Unassembled WGS sequence"/>
</dbReference>
<protein>
    <recommendedName>
        <fullName evidence="4">Leucine-rich repeat flightless-interacting protein 2</fullName>
    </recommendedName>
</protein>
<evidence type="ECO:0000256" key="1">
    <source>
        <dbReference type="ARBA" id="ARBA00008275"/>
    </source>
</evidence>
<dbReference type="Gene3D" id="1.20.5.4090">
    <property type="match status" value="1"/>
</dbReference>
<keyword evidence="2" id="KW-0879">Wnt signaling pathway</keyword>
<feature type="coiled-coil region" evidence="5">
    <location>
        <begin position="495"/>
        <end position="550"/>
    </location>
</feature>
<dbReference type="GO" id="GO:0016055">
    <property type="term" value="P:Wnt signaling pathway"/>
    <property type="evidence" value="ECO:0007669"/>
    <property type="project" value="UniProtKB-KW"/>
</dbReference>
<gene>
    <name evidence="7" type="ORF">MDA_GLEAN10018251</name>
</gene>
<dbReference type="GO" id="GO:0006355">
    <property type="term" value="P:regulation of DNA-templated transcription"/>
    <property type="evidence" value="ECO:0007669"/>
    <property type="project" value="InterPro"/>
</dbReference>
<evidence type="ECO:0000256" key="5">
    <source>
        <dbReference type="SAM" id="Coils"/>
    </source>
</evidence>
<dbReference type="Pfam" id="PF09738">
    <property type="entry name" value="LRRFIP"/>
    <property type="match status" value="2"/>
</dbReference>
<sequence>MGTPGSGRKRTPVKDRFSAEDEALSNIAREAEARLAAKRAARAEARDIRMRELERQQKEHSQHSFDRKWGQIHKWLSGLYFDQRNYSSLRHSKPSSAYYTRQSSSLYSDPLATSKSTRVSLYDGGLYNPYGSRTFIDDTASIASSGCSSRLRRESAVSAADYFSRSNRRGSFVSEVDDASVLDLSSLDEKSDKQYAESYTRPSSRNSASATTPLSGNSSRRGSGDTSSLIDPDTSLSELRESLSEVEEKYKKAMVSNAQLDNEKNNLIYQVDTLKDVIEEQEEQMAEFYRENEEKSKELERQKHMCSVLQHKMDELKEGLRQRDELIEENQRMQQKVDTMTKEVFELQETLLWKDKSIRALEKQKEYIACLRNERDTLREELADLKETVKTGEKHGLVIIPDGTPNGDVNHEPVVGAITVVSQEAAQVLESAGEGPLDVRLRKLAGEKEELLSQVRKLKLQLEEERQKCSRGDGTAAGDLAGLQNGSDLQFIEMQRDANRQISEYKFKLSKAEQDITTLEQSLRTALDKIEEVEMTNSHLAKRLEKMKANRTALLAQQ</sequence>
<feature type="coiled-coil region" evidence="5">
    <location>
        <begin position="441"/>
        <end position="468"/>
    </location>
</feature>
<evidence type="ECO:0000256" key="6">
    <source>
        <dbReference type="SAM" id="MobiDB-lite"/>
    </source>
</evidence>
<feature type="region of interest" description="Disordered" evidence="6">
    <location>
        <begin position="191"/>
        <end position="242"/>
    </location>
</feature>
<evidence type="ECO:0000256" key="3">
    <source>
        <dbReference type="ARBA" id="ARBA00023054"/>
    </source>
</evidence>
<keyword evidence="3 5" id="KW-0175">Coiled coil</keyword>
<dbReference type="PANTHER" id="PTHR19212:SF6">
    <property type="entry name" value="LEUCINE-RICH REPEAT FLIGHTLESS-INTERACTING PROTEIN 2"/>
    <property type="match status" value="1"/>
</dbReference>
<dbReference type="PANTHER" id="PTHR19212">
    <property type="entry name" value="LEUCINE RICH REPEAT IN FLII INTERACTING PROTEIN"/>
    <property type="match status" value="1"/>
</dbReference>
<evidence type="ECO:0000313" key="8">
    <source>
        <dbReference type="Proteomes" id="UP000010556"/>
    </source>
</evidence>
<reference evidence="8" key="1">
    <citation type="journal article" date="2013" name="Science">
        <title>Comparative analysis of bat genomes provides insight into the evolution of flight and immunity.</title>
        <authorList>
            <person name="Zhang G."/>
            <person name="Cowled C."/>
            <person name="Shi Z."/>
            <person name="Huang Z."/>
            <person name="Bishop-Lilly K.A."/>
            <person name="Fang X."/>
            <person name="Wynne J.W."/>
            <person name="Xiong Z."/>
            <person name="Baker M.L."/>
            <person name="Zhao W."/>
            <person name="Tachedjian M."/>
            <person name="Zhu Y."/>
            <person name="Zhou P."/>
            <person name="Jiang X."/>
            <person name="Ng J."/>
            <person name="Yang L."/>
            <person name="Wu L."/>
            <person name="Xiao J."/>
            <person name="Feng Y."/>
            <person name="Chen Y."/>
            <person name="Sun X."/>
            <person name="Zhang Y."/>
            <person name="Marsh G.A."/>
            <person name="Crameri G."/>
            <person name="Broder C.C."/>
            <person name="Frey K.G."/>
            <person name="Wang L.F."/>
            <person name="Wang J."/>
        </authorList>
    </citation>
    <scope>NUCLEOTIDE SEQUENCE [LARGE SCALE GENOMIC DNA]</scope>
</reference>
<dbReference type="EMBL" id="KB104455">
    <property type="protein sequence ID" value="ELK33344.1"/>
    <property type="molecule type" value="Genomic_DNA"/>
</dbReference>
<evidence type="ECO:0000313" key="7">
    <source>
        <dbReference type="EMBL" id="ELK33344.1"/>
    </source>
</evidence>
<feature type="compositionally biased region" description="Polar residues" evidence="6">
    <location>
        <begin position="200"/>
        <end position="229"/>
    </location>
</feature>
<dbReference type="FunFam" id="1.20.5.4090:FF:000001">
    <property type="entry name" value="leucine-rich repeat flightless-interacting protein 2 isoform X1"/>
    <property type="match status" value="1"/>
</dbReference>
<dbReference type="InterPro" id="IPR019139">
    <property type="entry name" value="LRRFIP1/2"/>
</dbReference>
<proteinExistence type="inferred from homology"/>
<evidence type="ECO:0000256" key="2">
    <source>
        <dbReference type="ARBA" id="ARBA00022687"/>
    </source>
</evidence>
<evidence type="ECO:0000256" key="4">
    <source>
        <dbReference type="ARBA" id="ARBA00040512"/>
    </source>
</evidence>
<accession>L5M3V4</accession>
<dbReference type="AlphaFoldDB" id="L5M3V4"/>
<name>L5M3V4_MYODS</name>
<keyword evidence="8" id="KW-1185">Reference proteome</keyword>
<organism evidence="7 8">
    <name type="scientific">Myotis davidii</name>
    <name type="common">David's myotis</name>
    <dbReference type="NCBI Taxonomy" id="225400"/>
    <lineage>
        <taxon>Eukaryota</taxon>
        <taxon>Metazoa</taxon>
        <taxon>Chordata</taxon>
        <taxon>Craniata</taxon>
        <taxon>Vertebrata</taxon>
        <taxon>Euteleostomi</taxon>
        <taxon>Mammalia</taxon>
        <taxon>Eutheria</taxon>
        <taxon>Laurasiatheria</taxon>
        <taxon>Chiroptera</taxon>
        <taxon>Yangochiroptera</taxon>
        <taxon>Vespertilionidae</taxon>
        <taxon>Myotis</taxon>
    </lineage>
</organism>